<evidence type="ECO:0000256" key="2">
    <source>
        <dbReference type="ARBA" id="ARBA00005778"/>
    </source>
</evidence>
<evidence type="ECO:0000256" key="1">
    <source>
        <dbReference type="ARBA" id="ARBA00004635"/>
    </source>
</evidence>
<dbReference type="EMBL" id="JAVFWL010000002">
    <property type="protein sequence ID" value="KAK6734981.1"/>
    <property type="molecule type" value="Genomic_DNA"/>
</dbReference>
<organism evidence="6 7">
    <name type="scientific">Necator americanus</name>
    <name type="common">Human hookworm</name>
    <dbReference type="NCBI Taxonomy" id="51031"/>
    <lineage>
        <taxon>Eukaryota</taxon>
        <taxon>Metazoa</taxon>
        <taxon>Ecdysozoa</taxon>
        <taxon>Nematoda</taxon>
        <taxon>Chromadorea</taxon>
        <taxon>Rhabditida</taxon>
        <taxon>Rhabditina</taxon>
        <taxon>Rhabditomorpha</taxon>
        <taxon>Strongyloidea</taxon>
        <taxon>Ancylostomatidae</taxon>
        <taxon>Bunostominae</taxon>
        <taxon>Necator</taxon>
    </lineage>
</organism>
<sequence length="346" mass="39021">MTGGSCGEVVRSILRSHCDGSETDIDYVELFLDFENAVPRDDERYLFDLSEKIINQCTEVLSDVKCYGKGATEEIRQSLQNPHDLSLRDVTVNVVEDCVARIRCYFELSLRIEKLVPELLWDLCSGPLPPEDQLDRKQSLARQFARLIDFILDFDAVKMCTPALQNDFSHYRRSIGLGLLGTTATDVELGNSISLFLAASTPMLSSLSSATMEFVRSHPTLPIGNTTDTLATIISVCRYMVESPDVSSRMTETTRLFCVRVMVGCLILYDHIDDNGAFVRESPINLRAVVNVVREQTQPPQTDALLNAIRYTSKHFSQPTTPKNVYRRSVLIISRYARCILLLRTY</sequence>
<proteinExistence type="inferred from homology"/>
<feature type="domain" description="CYRIA/CYRIB Rac1 binding" evidence="5">
    <location>
        <begin position="30"/>
        <end position="325"/>
    </location>
</feature>
<keyword evidence="4" id="KW-0449">Lipoprotein</keyword>
<name>A0ABR1CCM6_NECAM</name>
<keyword evidence="7" id="KW-1185">Reference proteome</keyword>
<evidence type="ECO:0000313" key="6">
    <source>
        <dbReference type="EMBL" id="KAK6734981.1"/>
    </source>
</evidence>
<reference evidence="6 7" key="1">
    <citation type="submission" date="2023-08" db="EMBL/GenBank/DDBJ databases">
        <title>A Necator americanus chromosomal reference genome.</title>
        <authorList>
            <person name="Ilik V."/>
            <person name="Petrzelkova K.J."/>
            <person name="Pardy F."/>
            <person name="Fuh T."/>
            <person name="Niatou-Singa F.S."/>
            <person name="Gouil Q."/>
            <person name="Baker L."/>
            <person name="Ritchie M.E."/>
            <person name="Jex A.R."/>
            <person name="Gazzola D."/>
            <person name="Li H."/>
            <person name="Toshio Fujiwara R."/>
            <person name="Zhan B."/>
            <person name="Aroian R.V."/>
            <person name="Pafco B."/>
            <person name="Schwarz E.M."/>
        </authorList>
    </citation>
    <scope>NUCLEOTIDE SEQUENCE [LARGE SCALE GENOMIC DNA]</scope>
    <source>
        <strain evidence="6 7">Aroian</strain>
        <tissue evidence="6">Whole animal</tissue>
    </source>
</reference>
<dbReference type="InterPro" id="IPR009828">
    <property type="entry name" value="CYRIA/CYRIB_Rac1-bd"/>
</dbReference>
<evidence type="ECO:0000259" key="5">
    <source>
        <dbReference type="Pfam" id="PF07159"/>
    </source>
</evidence>
<keyword evidence="3" id="KW-0472">Membrane</keyword>
<dbReference type="Proteomes" id="UP001303046">
    <property type="component" value="Unassembled WGS sequence"/>
</dbReference>
<evidence type="ECO:0000256" key="3">
    <source>
        <dbReference type="ARBA" id="ARBA00023136"/>
    </source>
</evidence>
<comment type="similarity">
    <text evidence="2">Belongs to the CYRI family.</text>
</comment>
<gene>
    <name evidence="6" type="primary">Necator_chrII.g6074</name>
    <name evidence="6" type="ORF">RB195_018281</name>
</gene>
<comment type="subcellular location">
    <subcellularLocation>
        <location evidence="1">Membrane</location>
        <topology evidence="1">Lipid-anchor</topology>
    </subcellularLocation>
</comment>
<evidence type="ECO:0000256" key="4">
    <source>
        <dbReference type="ARBA" id="ARBA00023288"/>
    </source>
</evidence>
<accession>A0ABR1CCM6</accession>
<evidence type="ECO:0000313" key="7">
    <source>
        <dbReference type="Proteomes" id="UP001303046"/>
    </source>
</evidence>
<comment type="caution">
    <text evidence="6">The sequence shown here is derived from an EMBL/GenBank/DDBJ whole genome shotgun (WGS) entry which is preliminary data.</text>
</comment>
<dbReference type="Pfam" id="PF07159">
    <property type="entry name" value="CYRIA-B_Rac1-bd"/>
    <property type="match status" value="1"/>
</dbReference>
<dbReference type="PANTHER" id="PTHR12422">
    <property type="entry name" value="GH09096P"/>
    <property type="match status" value="1"/>
</dbReference>
<dbReference type="InterPro" id="IPR039789">
    <property type="entry name" value="CYRI"/>
</dbReference>
<protein>
    <recommendedName>
        <fullName evidence="5">CYRIA/CYRIB Rac1 binding domain-containing protein</fullName>
    </recommendedName>
</protein>